<reference evidence="5 6" key="1">
    <citation type="journal article" date="2016" name="C (Basel)">
        <title>Selective Growth of and Electricity Production by Marine Exoelectrogenic Bacteria in Self-Aggregated Hydrogel of Microbially Reduced Graphene Oxide.</title>
        <authorList>
            <person name="Yoshida N."/>
            <person name="Goto Y."/>
            <person name="Miyata Y."/>
        </authorList>
    </citation>
    <scope>NUCLEOTIDE SEQUENCE [LARGE SCALE GENOMIC DNA]</scope>
    <source>
        <strain evidence="5 6">NIT-T3</strain>
    </source>
</reference>
<protein>
    <submittedName>
        <fullName evidence="5">Ion transporter</fullName>
    </submittedName>
</protein>
<accession>A0ABN6DZ51</accession>
<dbReference type="InterPro" id="IPR044751">
    <property type="entry name" value="Ion_transp-like_CBS"/>
</dbReference>
<keyword evidence="1" id="KW-0677">Repeat</keyword>
<dbReference type="Proteomes" id="UP001319827">
    <property type="component" value="Chromosome"/>
</dbReference>
<dbReference type="InterPro" id="IPR036318">
    <property type="entry name" value="FAD-bd_PCMH-like_sf"/>
</dbReference>
<dbReference type="InterPro" id="IPR000644">
    <property type="entry name" value="CBS_dom"/>
</dbReference>
<dbReference type="Pfam" id="PF03471">
    <property type="entry name" value="CorC_HlyC"/>
    <property type="match status" value="1"/>
</dbReference>
<feature type="domain" description="CBS" evidence="4">
    <location>
        <begin position="69"/>
        <end position="128"/>
    </location>
</feature>
<dbReference type="RefSeq" id="WP_225911487.1">
    <property type="nucleotide sequence ID" value="NZ_AP024355.1"/>
</dbReference>
<dbReference type="EMBL" id="AP024355">
    <property type="protein sequence ID" value="BCR05219.1"/>
    <property type="molecule type" value="Genomic_DNA"/>
</dbReference>
<dbReference type="InterPro" id="IPR005170">
    <property type="entry name" value="Transptr-assoc_dom"/>
</dbReference>
<dbReference type="Pfam" id="PF00571">
    <property type="entry name" value="CBS"/>
    <property type="match status" value="2"/>
</dbReference>
<keyword evidence="2 3" id="KW-0129">CBS domain</keyword>
<evidence type="ECO:0000256" key="3">
    <source>
        <dbReference type="PROSITE-ProRule" id="PRU00703"/>
    </source>
</evidence>
<dbReference type="PANTHER" id="PTHR22777">
    <property type="entry name" value="HEMOLYSIN-RELATED"/>
    <property type="match status" value="1"/>
</dbReference>
<dbReference type="PROSITE" id="PS51371">
    <property type="entry name" value="CBS"/>
    <property type="match status" value="2"/>
</dbReference>
<sequence length="287" mass="32966">MDDDSPNNRSGSWLDAWRWLFFRKRRAMTEKELQQIINESEEEGLINEEEGEMLHSIFEFGETIVREIMVPRTDMVCCSTVATLKELLEAILSSGHSRVPVYEGTNDRIVGVVYAKDLLRFWGRRDDEVKITRVMRTPYFVPETKNIEDLLQEFRTKRVHMAIAIDEYGGTSGLVTIEDLIEEIVGDIQDEYDVEEDWLQEQEDGSVVVDGRLNIEDLEDHFDLEIPKDKFDTVGGYLFNLLGHVPSEGEEIQDGALVMKVIEGDDRKIRKVSILRVAQKPPADNGN</sequence>
<dbReference type="InterPro" id="IPR016169">
    <property type="entry name" value="FAD-bd_PCMH_sub2"/>
</dbReference>
<reference evidence="5 6" key="2">
    <citation type="journal article" date="2021" name="Int. J. Syst. Evol. Microbiol.">
        <title>Isolation and Polyphasic Characterization of Desulfuromonas versatilis sp. Nov., an Electrogenic Bacteria Capable of Versatile Metabolism Isolated from a Graphene Oxide-Reducing Enrichment Culture.</title>
        <authorList>
            <person name="Xie L."/>
            <person name="Yoshida N."/>
            <person name="Ishii S."/>
            <person name="Meng L."/>
        </authorList>
    </citation>
    <scope>NUCLEOTIDE SEQUENCE [LARGE SCALE GENOMIC DNA]</scope>
    <source>
        <strain evidence="5 6">NIT-T3</strain>
    </source>
</reference>
<evidence type="ECO:0000313" key="5">
    <source>
        <dbReference type="EMBL" id="BCR05219.1"/>
    </source>
</evidence>
<evidence type="ECO:0000259" key="4">
    <source>
        <dbReference type="PROSITE" id="PS51371"/>
    </source>
</evidence>
<dbReference type="SUPFAM" id="SSF54631">
    <property type="entry name" value="CBS-domain pair"/>
    <property type="match status" value="1"/>
</dbReference>
<organism evidence="5 6">
    <name type="scientific">Desulfuromonas versatilis</name>
    <dbReference type="NCBI Taxonomy" id="2802975"/>
    <lineage>
        <taxon>Bacteria</taxon>
        <taxon>Pseudomonadati</taxon>
        <taxon>Thermodesulfobacteriota</taxon>
        <taxon>Desulfuromonadia</taxon>
        <taxon>Desulfuromonadales</taxon>
        <taxon>Desulfuromonadaceae</taxon>
        <taxon>Desulfuromonas</taxon>
    </lineage>
</organism>
<dbReference type="SUPFAM" id="SSF56176">
    <property type="entry name" value="FAD-binding/transporter-associated domain-like"/>
    <property type="match status" value="1"/>
</dbReference>
<evidence type="ECO:0000256" key="1">
    <source>
        <dbReference type="ARBA" id="ARBA00022737"/>
    </source>
</evidence>
<name>A0ABN6DZ51_9BACT</name>
<dbReference type="PANTHER" id="PTHR22777:SF17">
    <property type="entry name" value="UPF0053 PROTEIN SLL0260"/>
    <property type="match status" value="1"/>
</dbReference>
<dbReference type="InterPro" id="IPR046342">
    <property type="entry name" value="CBS_dom_sf"/>
</dbReference>
<feature type="domain" description="CBS" evidence="4">
    <location>
        <begin position="134"/>
        <end position="191"/>
    </location>
</feature>
<dbReference type="SMART" id="SM01091">
    <property type="entry name" value="CorC_HlyC"/>
    <property type="match status" value="1"/>
</dbReference>
<dbReference type="Gene3D" id="3.10.580.10">
    <property type="entry name" value="CBS-domain"/>
    <property type="match status" value="1"/>
</dbReference>
<gene>
    <name evidence="5" type="ORF">DESUT3_22880</name>
</gene>
<evidence type="ECO:0000313" key="6">
    <source>
        <dbReference type="Proteomes" id="UP001319827"/>
    </source>
</evidence>
<evidence type="ECO:0000256" key="2">
    <source>
        <dbReference type="ARBA" id="ARBA00023122"/>
    </source>
</evidence>
<dbReference type="Gene3D" id="3.30.465.10">
    <property type="match status" value="1"/>
</dbReference>
<dbReference type="SMART" id="SM00116">
    <property type="entry name" value="CBS"/>
    <property type="match status" value="2"/>
</dbReference>
<keyword evidence="6" id="KW-1185">Reference proteome</keyword>
<proteinExistence type="predicted"/>
<dbReference type="CDD" id="cd04590">
    <property type="entry name" value="CBS_pair_CorC_HlyC_assoc"/>
    <property type="match status" value="1"/>
</dbReference>